<sequence>MPRAAGPAASRAAPPPPTAEAWAFASSYTPRNGKAYRHSWAQQVRSQMGTAVEGPDQGSVRFRVEITPDGTLARLDTVWSTSPVAERLARDAMAAMPRWPAPPGGRTLIFERTIEFSPHAHDDPPRYEHDCEPQAPRFVNRHVWDGQSPQVPAPLAPPEPPDPVALADCLRQLPQNSVDAEVARDRRAMERWGWTSSPLGR</sequence>
<evidence type="ECO:0000256" key="1">
    <source>
        <dbReference type="SAM" id="MobiDB-lite"/>
    </source>
</evidence>
<dbReference type="Proteomes" id="UP000293433">
    <property type="component" value="Unassembled WGS sequence"/>
</dbReference>
<evidence type="ECO:0000313" key="3">
    <source>
        <dbReference type="Proteomes" id="UP000293433"/>
    </source>
</evidence>
<dbReference type="Gene3D" id="3.30.1150.10">
    <property type="match status" value="1"/>
</dbReference>
<evidence type="ECO:0000313" key="2">
    <source>
        <dbReference type="EMBL" id="RZS56664.1"/>
    </source>
</evidence>
<feature type="compositionally biased region" description="Pro residues" evidence="1">
    <location>
        <begin position="151"/>
        <end position="163"/>
    </location>
</feature>
<keyword evidence="3" id="KW-1185">Reference proteome</keyword>
<proteinExistence type="predicted"/>
<dbReference type="SUPFAM" id="SSF74653">
    <property type="entry name" value="TolA/TonB C-terminal domain"/>
    <property type="match status" value="1"/>
</dbReference>
<dbReference type="EMBL" id="SGWV01000008">
    <property type="protein sequence ID" value="RZS56664.1"/>
    <property type="molecule type" value="Genomic_DNA"/>
</dbReference>
<accession>A0A4Q7LQ14</accession>
<dbReference type="AlphaFoldDB" id="A0A4Q7LQ14"/>
<name>A0A4Q7LQ14_9BURK</name>
<comment type="caution">
    <text evidence="2">The sequence shown here is derived from an EMBL/GenBank/DDBJ whole genome shotgun (WGS) entry which is preliminary data.</text>
</comment>
<gene>
    <name evidence="2" type="ORF">EV685_1213</name>
</gene>
<feature type="region of interest" description="Disordered" evidence="1">
    <location>
        <begin position="146"/>
        <end position="165"/>
    </location>
</feature>
<reference evidence="2 3" key="1">
    <citation type="submission" date="2019-02" db="EMBL/GenBank/DDBJ databases">
        <title>Genomic Encyclopedia of Type Strains, Phase IV (KMG-IV): sequencing the most valuable type-strain genomes for metagenomic binning, comparative biology and taxonomic classification.</title>
        <authorList>
            <person name="Goeker M."/>
        </authorList>
    </citation>
    <scope>NUCLEOTIDE SEQUENCE [LARGE SCALE GENOMIC DNA]</scope>
    <source>
        <strain evidence="2 3">DSM 10617</strain>
    </source>
</reference>
<protein>
    <submittedName>
        <fullName evidence="2">TonB family protein</fullName>
    </submittedName>
</protein>
<dbReference type="RefSeq" id="WP_130481111.1">
    <property type="nucleotide sequence ID" value="NZ_SGWV01000008.1"/>
</dbReference>
<organism evidence="2 3">
    <name type="scientific">Sphaerotilus mobilis</name>
    <dbReference type="NCBI Taxonomy" id="47994"/>
    <lineage>
        <taxon>Bacteria</taxon>
        <taxon>Pseudomonadati</taxon>
        <taxon>Pseudomonadota</taxon>
        <taxon>Betaproteobacteria</taxon>
        <taxon>Burkholderiales</taxon>
        <taxon>Sphaerotilaceae</taxon>
        <taxon>Sphaerotilus</taxon>
    </lineage>
</organism>
<dbReference type="OrthoDB" id="8906192at2"/>